<name>A0A3B7MX84_9BACT</name>
<keyword evidence="2" id="KW-1185">Reference proteome</keyword>
<evidence type="ECO:0000313" key="1">
    <source>
        <dbReference type="EMBL" id="AXY77626.1"/>
    </source>
</evidence>
<accession>A0A3B7MX84</accession>
<reference evidence="1 2" key="1">
    <citation type="submission" date="2018-09" db="EMBL/GenBank/DDBJ databases">
        <title>Genome sequencing of strain 6GH32-13.</title>
        <authorList>
            <person name="Weon H.-Y."/>
            <person name="Heo J."/>
            <person name="Kwon S.-W."/>
        </authorList>
    </citation>
    <scope>NUCLEOTIDE SEQUENCE [LARGE SCALE GENOMIC DNA]</scope>
    <source>
        <strain evidence="1 2">5GH32-13</strain>
    </source>
</reference>
<dbReference type="Proteomes" id="UP000263900">
    <property type="component" value="Chromosome"/>
</dbReference>
<evidence type="ECO:0000313" key="2">
    <source>
        <dbReference type="Proteomes" id="UP000263900"/>
    </source>
</evidence>
<dbReference type="KEGG" id="pseg:D3H65_28195"/>
<dbReference type="OrthoDB" id="685733at2"/>
<protein>
    <submittedName>
        <fullName evidence="1">Uncharacterized protein</fullName>
    </submittedName>
</protein>
<sequence length="202" mass="23516">MRRKAIVATLLFLPFIGFSQIRFVDTVTMAGYFYAYVWEHHKTNNPYTRLSARPFYFVPVSALQNRSLQDHIKHGYLRETDTVRFLDWPELTDFRPYEVAGESLQSWTRQVKGVMPFQKGQASYPCGIQGHRVFVSFVNMRWLHLRMPGKLACEVFNWPYVLDCGDKAKGRDYDIYLPLQLWTLEAGVELKNGQAFHPASAL</sequence>
<dbReference type="EMBL" id="CP032157">
    <property type="protein sequence ID" value="AXY77626.1"/>
    <property type="molecule type" value="Genomic_DNA"/>
</dbReference>
<organism evidence="1 2">
    <name type="scientific">Paraflavitalea soli</name>
    <dbReference type="NCBI Taxonomy" id="2315862"/>
    <lineage>
        <taxon>Bacteria</taxon>
        <taxon>Pseudomonadati</taxon>
        <taxon>Bacteroidota</taxon>
        <taxon>Chitinophagia</taxon>
        <taxon>Chitinophagales</taxon>
        <taxon>Chitinophagaceae</taxon>
        <taxon>Paraflavitalea</taxon>
    </lineage>
</organism>
<gene>
    <name evidence="1" type="ORF">D3H65_28195</name>
</gene>
<proteinExistence type="predicted"/>
<dbReference type="AlphaFoldDB" id="A0A3B7MX84"/>
<dbReference type="RefSeq" id="WP_119053499.1">
    <property type="nucleotide sequence ID" value="NZ_CP032157.1"/>
</dbReference>